<name>A0A0B4IA69_METGA</name>
<dbReference type="EMBL" id="AZNH01000005">
    <property type="protein sequence ID" value="KID90779.1"/>
    <property type="molecule type" value="Genomic_DNA"/>
</dbReference>
<feature type="domain" description="Zn(2)-C6 fungal-type" evidence="3">
    <location>
        <begin position="465"/>
        <end position="495"/>
    </location>
</feature>
<protein>
    <submittedName>
        <fullName evidence="4">Zn(2)-C6 fungal-type DNA-binding domain protein</fullName>
    </submittedName>
</protein>
<feature type="compositionally biased region" description="Basic and acidic residues" evidence="2">
    <location>
        <begin position="653"/>
        <end position="662"/>
    </location>
</feature>
<evidence type="ECO:0000313" key="4">
    <source>
        <dbReference type="EMBL" id="KID90779.1"/>
    </source>
</evidence>
<organism evidence="4 5">
    <name type="scientific">Metarhizium guizhouense (strain ARSEF 977)</name>
    <dbReference type="NCBI Taxonomy" id="1276136"/>
    <lineage>
        <taxon>Eukaryota</taxon>
        <taxon>Fungi</taxon>
        <taxon>Dikarya</taxon>
        <taxon>Ascomycota</taxon>
        <taxon>Pezizomycotina</taxon>
        <taxon>Sordariomycetes</taxon>
        <taxon>Hypocreomycetidae</taxon>
        <taxon>Hypocreales</taxon>
        <taxon>Clavicipitaceae</taxon>
        <taxon>Metarhizium</taxon>
    </lineage>
</organism>
<gene>
    <name evidence="4" type="ORF">MGU_02656</name>
</gene>
<dbReference type="Pfam" id="PF00172">
    <property type="entry name" value="Zn_clus"/>
    <property type="match status" value="1"/>
</dbReference>
<feature type="compositionally biased region" description="Polar residues" evidence="2">
    <location>
        <begin position="920"/>
        <end position="938"/>
    </location>
</feature>
<dbReference type="SMART" id="SM00066">
    <property type="entry name" value="GAL4"/>
    <property type="match status" value="1"/>
</dbReference>
<evidence type="ECO:0000256" key="2">
    <source>
        <dbReference type="SAM" id="MobiDB-lite"/>
    </source>
</evidence>
<feature type="compositionally biased region" description="Basic and acidic residues" evidence="2">
    <location>
        <begin position="582"/>
        <end position="592"/>
    </location>
</feature>
<proteinExistence type="predicted"/>
<keyword evidence="5" id="KW-1185">Reference proteome</keyword>
<dbReference type="GO" id="GO:0008270">
    <property type="term" value="F:zinc ion binding"/>
    <property type="evidence" value="ECO:0007669"/>
    <property type="project" value="InterPro"/>
</dbReference>
<comment type="caution">
    <text evidence="4">The sequence shown here is derived from an EMBL/GenBank/DDBJ whole genome shotgun (WGS) entry which is preliminary data.</text>
</comment>
<dbReference type="AlphaFoldDB" id="A0A0B4IA69"/>
<dbReference type="SUPFAM" id="SSF57701">
    <property type="entry name" value="Zn2/Cys6 DNA-binding domain"/>
    <property type="match status" value="1"/>
</dbReference>
<dbReference type="Gene3D" id="4.10.240.10">
    <property type="entry name" value="Zn(2)-C6 fungal-type DNA-binding domain"/>
    <property type="match status" value="1"/>
</dbReference>
<feature type="region of interest" description="Disordered" evidence="2">
    <location>
        <begin position="607"/>
        <end position="691"/>
    </location>
</feature>
<dbReference type="Proteomes" id="UP000031192">
    <property type="component" value="Unassembled WGS sequence"/>
</dbReference>
<dbReference type="GO" id="GO:0001228">
    <property type="term" value="F:DNA-binding transcription activator activity, RNA polymerase II-specific"/>
    <property type="evidence" value="ECO:0007669"/>
    <property type="project" value="TreeGrafter"/>
</dbReference>
<feature type="compositionally biased region" description="Basic and acidic residues" evidence="2">
    <location>
        <begin position="249"/>
        <end position="274"/>
    </location>
</feature>
<feature type="compositionally biased region" description="Polar residues" evidence="2">
    <location>
        <begin position="536"/>
        <end position="557"/>
    </location>
</feature>
<dbReference type="HOGENOM" id="CLU_309058_0_0_1"/>
<reference evidence="4 5" key="1">
    <citation type="journal article" date="2014" name="Proc. Natl. Acad. Sci. U.S.A.">
        <title>Trajectory and genomic determinants of fungal-pathogen speciation and host adaptation.</title>
        <authorList>
            <person name="Hu X."/>
            <person name="Xiao G."/>
            <person name="Zheng P."/>
            <person name="Shang Y."/>
            <person name="Su Y."/>
            <person name="Zhang X."/>
            <person name="Liu X."/>
            <person name="Zhan S."/>
            <person name="St Leger R.J."/>
            <person name="Wang C."/>
        </authorList>
    </citation>
    <scope>NUCLEOTIDE SEQUENCE [LARGE SCALE GENOMIC DNA]</scope>
    <source>
        <strain evidence="4 5">ARSEF 977</strain>
    </source>
</reference>
<dbReference type="PANTHER" id="PTHR47784">
    <property type="entry name" value="STEROL UPTAKE CONTROL PROTEIN 2"/>
    <property type="match status" value="1"/>
</dbReference>
<feature type="compositionally biased region" description="Pro residues" evidence="2">
    <location>
        <begin position="759"/>
        <end position="770"/>
    </location>
</feature>
<evidence type="ECO:0000259" key="3">
    <source>
        <dbReference type="PROSITE" id="PS50048"/>
    </source>
</evidence>
<dbReference type="CDD" id="cd00067">
    <property type="entry name" value="GAL4"/>
    <property type="match status" value="1"/>
</dbReference>
<feature type="compositionally biased region" description="Polar residues" evidence="2">
    <location>
        <begin position="676"/>
        <end position="691"/>
    </location>
</feature>
<feature type="region of interest" description="Disordered" evidence="2">
    <location>
        <begin position="822"/>
        <end position="956"/>
    </location>
</feature>
<keyword evidence="1" id="KW-0539">Nucleus</keyword>
<dbReference type="PROSITE" id="PS50048">
    <property type="entry name" value="ZN2_CY6_FUNGAL_2"/>
    <property type="match status" value="1"/>
</dbReference>
<dbReference type="OrthoDB" id="3249161at2759"/>
<evidence type="ECO:0000313" key="5">
    <source>
        <dbReference type="Proteomes" id="UP000031192"/>
    </source>
</evidence>
<feature type="region of interest" description="Disordered" evidence="2">
    <location>
        <begin position="410"/>
        <end position="458"/>
    </location>
</feature>
<sequence length="956" mass="103543">MADFLASFNFGTDNEVAPNDGACASLDDLQGRLRALIEAKTTATRAEHVSATVDVAGTAEFAVDLTQGDKDNMNNVDPLLSGGAEDTDRRHEGQTHVYTAMDVLRDQPSQAPVVQKAVAEQIARAAGVEDKSVWALHSFESAAHGWDFTFICEQSVQHWKAQNEGKTKAIVGEYTKKDPDPVLMSRPAFDCRGRLLITFSRKARTISVKYNHTIMHKTVADLTEFFKPPPMIGPQKPDKKTLAKAAKLAQEEAAKVRRKKNTEQQRGQDGESKGQRRRKNKKAAGESQQAHLSLVEQAAQALDHADMSRLGEAVAAMNHDDDGHGSAVGWGKNPSAGSAIKPLSLNVTPEEAARRKDVATKLLTEAGVSPDSLSTDQFNIFANQAPELQKESLNMLVTYGAQRLQIIHPSNKESSAPVPQSDVSPSGEGAASGARTTTTELVLEDSTPKGKRKRSSRGLGKSRLSCFTCKKRRVRCPRERPTCTECQDSQIECHYPPQPSRKPKQKSDALATDDADADAEAEDDNVEGEADETVMTEANANDTSMTEANANAGQQEAPQDDNDFSSDPGAPYSYPQIPGPDLVRDPTHDLAHSFHQQPTQAPYFQSASGLALPQPDPLDDAPRSELNNGMTLSESSAYYPSYPPPEPAPVTEPQREPEERQPVEPNIRTSNHRRQASNNTRTNTNTQKSSWAQQHGNDMFIPTVSQASPLLQHGHPVSQSPDLAPAAAHINMEDAALLTHAATHNQSYAPNSSMRIHRPTPPQPKSPFLPPYHSRSASQPSHRSSGMMPHSRSSVFQAPPPPPPAAAAAAAVADTHSNIRYNNVQSRSSMGGLPTARYGSNDGVDSSNKIGYKPYSYQKSGSSASTSNHGYQSQSFHSPMTSSGMHGSLAAYAGLRSGQGTPGDRQDHRQGQHGQHGQHAQNWQGESQGNGFGQSQRHGYNWGMGEGWNQGHNQGH</sequence>
<dbReference type="PROSITE" id="PS00463">
    <property type="entry name" value="ZN2_CY6_FUNGAL_1"/>
    <property type="match status" value="1"/>
</dbReference>
<dbReference type="InterPro" id="IPR036864">
    <property type="entry name" value="Zn2-C6_fun-type_DNA-bd_sf"/>
</dbReference>
<dbReference type="InterPro" id="IPR001138">
    <property type="entry name" value="Zn2Cys6_DnaBD"/>
</dbReference>
<feature type="compositionally biased region" description="Acidic residues" evidence="2">
    <location>
        <begin position="511"/>
        <end position="534"/>
    </location>
</feature>
<feature type="compositionally biased region" description="Pro residues" evidence="2">
    <location>
        <begin position="641"/>
        <end position="650"/>
    </location>
</feature>
<keyword evidence="4" id="KW-0238">DNA-binding</keyword>
<feature type="region of interest" description="Disordered" evidence="2">
    <location>
        <begin position="490"/>
        <end position="593"/>
    </location>
</feature>
<feature type="compositionally biased region" description="Polar residues" evidence="2">
    <location>
        <begin position="412"/>
        <end position="424"/>
    </location>
</feature>
<accession>A0A0B4IA69</accession>
<evidence type="ECO:0000256" key="1">
    <source>
        <dbReference type="ARBA" id="ARBA00023242"/>
    </source>
</evidence>
<dbReference type="PANTHER" id="PTHR47784:SF5">
    <property type="entry name" value="STEROL UPTAKE CONTROL PROTEIN 2"/>
    <property type="match status" value="1"/>
</dbReference>
<dbReference type="GO" id="GO:0003677">
    <property type="term" value="F:DNA binding"/>
    <property type="evidence" value="ECO:0007669"/>
    <property type="project" value="UniProtKB-KW"/>
</dbReference>
<feature type="compositionally biased region" description="Polar residues" evidence="2">
    <location>
        <begin position="857"/>
        <end position="885"/>
    </location>
</feature>
<feature type="region of interest" description="Disordered" evidence="2">
    <location>
        <begin position="747"/>
        <end position="807"/>
    </location>
</feature>
<feature type="compositionally biased region" description="Low complexity" evidence="2">
    <location>
        <begin position="773"/>
        <end position="785"/>
    </location>
</feature>
<feature type="region of interest" description="Disordered" evidence="2">
    <location>
        <begin position="230"/>
        <end position="291"/>
    </location>
</feature>
<dbReference type="InterPro" id="IPR053157">
    <property type="entry name" value="Sterol_Uptake_Regulator"/>
</dbReference>